<proteinExistence type="predicted"/>
<evidence type="ECO:0000313" key="2">
    <source>
        <dbReference type="EMBL" id="CAG9860288.1"/>
    </source>
</evidence>
<sequence length="85" mass="9893">MNNIIIKSFQNSLKLLKRSRRLSVVKFSDDKSKSKKPVVEISVEDLKLLKEKVDKLRRKALKKGLKKDEGKEDPLSKNKDTDKRL</sequence>
<organism evidence="2 3">
    <name type="scientific">Phyllotreta striolata</name>
    <name type="common">Striped flea beetle</name>
    <name type="synonym">Crioceris striolata</name>
    <dbReference type="NCBI Taxonomy" id="444603"/>
    <lineage>
        <taxon>Eukaryota</taxon>
        <taxon>Metazoa</taxon>
        <taxon>Ecdysozoa</taxon>
        <taxon>Arthropoda</taxon>
        <taxon>Hexapoda</taxon>
        <taxon>Insecta</taxon>
        <taxon>Pterygota</taxon>
        <taxon>Neoptera</taxon>
        <taxon>Endopterygota</taxon>
        <taxon>Coleoptera</taxon>
        <taxon>Polyphaga</taxon>
        <taxon>Cucujiformia</taxon>
        <taxon>Chrysomeloidea</taxon>
        <taxon>Chrysomelidae</taxon>
        <taxon>Galerucinae</taxon>
        <taxon>Alticini</taxon>
        <taxon>Phyllotreta</taxon>
    </lineage>
</organism>
<dbReference type="AlphaFoldDB" id="A0A9N9TS98"/>
<protein>
    <submittedName>
        <fullName evidence="2">Uncharacterized protein</fullName>
    </submittedName>
</protein>
<reference evidence="2" key="1">
    <citation type="submission" date="2022-01" db="EMBL/GenBank/DDBJ databases">
        <authorList>
            <person name="King R."/>
        </authorList>
    </citation>
    <scope>NUCLEOTIDE SEQUENCE</scope>
</reference>
<dbReference type="Proteomes" id="UP001153712">
    <property type="component" value="Chromosome 3"/>
</dbReference>
<gene>
    <name evidence="2" type="ORF">PHYEVI_LOCUS6643</name>
</gene>
<accession>A0A9N9TS98</accession>
<evidence type="ECO:0000313" key="3">
    <source>
        <dbReference type="Proteomes" id="UP001153712"/>
    </source>
</evidence>
<dbReference type="EMBL" id="OU900096">
    <property type="protein sequence ID" value="CAG9860288.1"/>
    <property type="molecule type" value="Genomic_DNA"/>
</dbReference>
<evidence type="ECO:0000256" key="1">
    <source>
        <dbReference type="SAM" id="MobiDB-lite"/>
    </source>
</evidence>
<name>A0A9N9TS98_PHYSR</name>
<feature type="region of interest" description="Disordered" evidence="1">
    <location>
        <begin position="60"/>
        <end position="85"/>
    </location>
</feature>
<keyword evidence="3" id="KW-1185">Reference proteome</keyword>
<feature type="compositionally biased region" description="Basic and acidic residues" evidence="1">
    <location>
        <begin position="66"/>
        <end position="85"/>
    </location>
</feature>